<gene>
    <name evidence="2" type="ORF">ACFPQ5_05485</name>
</gene>
<keyword evidence="1" id="KW-0812">Transmembrane</keyword>
<evidence type="ECO:0000256" key="1">
    <source>
        <dbReference type="SAM" id="Phobius"/>
    </source>
</evidence>
<protein>
    <recommendedName>
        <fullName evidence="4">CcoQ/FixQ family Cbb3-type cytochrome c oxidase assembly chaperone</fullName>
    </recommendedName>
</protein>
<evidence type="ECO:0000313" key="3">
    <source>
        <dbReference type="Proteomes" id="UP001596101"/>
    </source>
</evidence>
<comment type="caution">
    <text evidence="2">The sequence shown here is derived from an EMBL/GenBank/DDBJ whole genome shotgun (WGS) entry which is preliminary data.</text>
</comment>
<accession>A0ABW0MHE6</accession>
<reference evidence="3" key="1">
    <citation type="journal article" date="2019" name="Int. J. Syst. Evol. Microbiol.">
        <title>The Global Catalogue of Microorganisms (GCM) 10K type strain sequencing project: providing services to taxonomists for standard genome sequencing and annotation.</title>
        <authorList>
            <consortium name="The Broad Institute Genomics Platform"/>
            <consortium name="The Broad Institute Genome Sequencing Center for Infectious Disease"/>
            <person name="Wu L."/>
            <person name="Ma J."/>
        </authorList>
    </citation>
    <scope>NUCLEOTIDE SEQUENCE [LARGE SCALE GENOMIC DNA]</scope>
    <source>
        <strain evidence="3">CCUG 43111</strain>
    </source>
</reference>
<sequence>MESLLWALDLCAVVYLCMWALKSEKRREAEAAAQSAIQASEKDNHA</sequence>
<proteinExistence type="predicted"/>
<evidence type="ECO:0008006" key="4">
    <source>
        <dbReference type="Google" id="ProtNLM"/>
    </source>
</evidence>
<dbReference type="RefSeq" id="WP_379752266.1">
    <property type="nucleotide sequence ID" value="NZ_JBHSMR010000008.1"/>
</dbReference>
<dbReference type="Proteomes" id="UP001596101">
    <property type="component" value="Unassembled WGS sequence"/>
</dbReference>
<keyword evidence="1" id="KW-0472">Membrane</keyword>
<keyword evidence="1" id="KW-1133">Transmembrane helix</keyword>
<organism evidence="2 3">
    <name type="scientific">Massilia suwonensis</name>
    <dbReference type="NCBI Taxonomy" id="648895"/>
    <lineage>
        <taxon>Bacteria</taxon>
        <taxon>Pseudomonadati</taxon>
        <taxon>Pseudomonadota</taxon>
        <taxon>Betaproteobacteria</taxon>
        <taxon>Burkholderiales</taxon>
        <taxon>Oxalobacteraceae</taxon>
        <taxon>Telluria group</taxon>
        <taxon>Massilia</taxon>
    </lineage>
</organism>
<feature type="transmembrane region" description="Helical" evidence="1">
    <location>
        <begin position="6"/>
        <end position="21"/>
    </location>
</feature>
<keyword evidence="3" id="KW-1185">Reference proteome</keyword>
<dbReference type="EMBL" id="JBHSMR010000008">
    <property type="protein sequence ID" value="MFC5477629.1"/>
    <property type="molecule type" value="Genomic_DNA"/>
</dbReference>
<name>A0ABW0MHE6_9BURK</name>
<evidence type="ECO:0000313" key="2">
    <source>
        <dbReference type="EMBL" id="MFC5477629.1"/>
    </source>
</evidence>